<evidence type="ECO:0008006" key="3">
    <source>
        <dbReference type="Google" id="ProtNLM"/>
    </source>
</evidence>
<dbReference type="AlphaFoldDB" id="S2E8U8"/>
<dbReference type="EMBL" id="ALWO02000023">
    <property type="protein sequence ID" value="EOZ98738.1"/>
    <property type="molecule type" value="Genomic_DNA"/>
</dbReference>
<evidence type="ECO:0000313" key="2">
    <source>
        <dbReference type="Proteomes" id="UP000006073"/>
    </source>
</evidence>
<keyword evidence="2" id="KW-1185">Reference proteome</keyword>
<organism evidence="1 2">
    <name type="scientific">Indibacter alkaliphilus (strain CCUG 57479 / KCTC 22604 / LW1)</name>
    <dbReference type="NCBI Taxonomy" id="1189612"/>
    <lineage>
        <taxon>Bacteria</taxon>
        <taxon>Pseudomonadati</taxon>
        <taxon>Bacteroidota</taxon>
        <taxon>Cytophagia</taxon>
        <taxon>Cytophagales</taxon>
        <taxon>Cyclobacteriaceae</taxon>
    </lineage>
</organism>
<dbReference type="PROSITE" id="PS51257">
    <property type="entry name" value="PROKAR_LIPOPROTEIN"/>
    <property type="match status" value="1"/>
</dbReference>
<evidence type="ECO:0000313" key="1">
    <source>
        <dbReference type="EMBL" id="EOZ98738.1"/>
    </source>
</evidence>
<reference evidence="1 2" key="1">
    <citation type="journal article" date="2013" name="Genome Announc.">
        <title>Draft Genome Sequence of Indibacter alkaliphilus Strain LW1T, Isolated from Lonar Lake, a Haloalkaline Lake in the Buldana District of Maharashtra, India.</title>
        <authorList>
            <person name="Singh A."/>
            <person name="Kumar Jangir P."/>
            <person name="Sharma R."/>
            <person name="Singh A."/>
            <person name="Kumar Pinnaka A."/>
            <person name="Shivaji S."/>
        </authorList>
    </citation>
    <scope>NUCLEOTIDE SEQUENCE [LARGE SCALE GENOMIC DNA]</scope>
    <source>
        <strain evidence="2">CCUG 57479 / KCTC 22604 / LW1</strain>
    </source>
</reference>
<comment type="caution">
    <text evidence="1">The sequence shown here is derived from an EMBL/GenBank/DDBJ whole genome shotgun (WGS) entry which is preliminary data.</text>
</comment>
<protein>
    <recommendedName>
        <fullName evidence="3">Lipoprotein</fullName>
    </recommendedName>
</protein>
<dbReference type="STRING" id="1189612.A33Q_1392"/>
<proteinExistence type="predicted"/>
<name>S2E8U8_INDAL</name>
<accession>S2E8U8</accession>
<gene>
    <name evidence="1" type="ORF">A33Q_1392</name>
</gene>
<sequence length="149" mass="17355">MIPMKNSLIIAILISLVFISCESFGPELEFPVLEKEKKVLFEFFTDKDYSATQFDSYFVNLNVGVSLVDKITAEEIRILKESTGMIPFKEIPDELNKIRFEIKESVDIHRYHVSFGYSHYVRIGETFQMKAISEFLPDKEDEKLVVIKF</sequence>
<dbReference type="Proteomes" id="UP000006073">
    <property type="component" value="Unassembled WGS sequence"/>
</dbReference>